<dbReference type="Proteomes" id="UP000315295">
    <property type="component" value="Unassembled WGS sequence"/>
</dbReference>
<organism evidence="1 2">
    <name type="scientific">Malus baccata</name>
    <name type="common">Siberian crab apple</name>
    <name type="synonym">Pyrus baccata</name>
    <dbReference type="NCBI Taxonomy" id="106549"/>
    <lineage>
        <taxon>Eukaryota</taxon>
        <taxon>Viridiplantae</taxon>
        <taxon>Streptophyta</taxon>
        <taxon>Embryophyta</taxon>
        <taxon>Tracheophyta</taxon>
        <taxon>Spermatophyta</taxon>
        <taxon>Magnoliopsida</taxon>
        <taxon>eudicotyledons</taxon>
        <taxon>Gunneridae</taxon>
        <taxon>Pentapetalae</taxon>
        <taxon>rosids</taxon>
        <taxon>fabids</taxon>
        <taxon>Rosales</taxon>
        <taxon>Rosaceae</taxon>
        <taxon>Amygdaloideae</taxon>
        <taxon>Maleae</taxon>
        <taxon>Malus</taxon>
    </lineage>
</organism>
<evidence type="ECO:0000313" key="1">
    <source>
        <dbReference type="EMBL" id="TQD91265.1"/>
    </source>
</evidence>
<gene>
    <name evidence="1" type="ORF">C1H46_023138</name>
</gene>
<name>A0A540LXM6_MALBA</name>
<keyword evidence="2" id="KW-1185">Reference proteome</keyword>
<dbReference type="EMBL" id="VIEB01000426">
    <property type="protein sequence ID" value="TQD91265.1"/>
    <property type="molecule type" value="Genomic_DNA"/>
</dbReference>
<sequence length="79" mass="9071">MDTPFPISSLFRSLAMYPIEIMCRVLVFTPSRVFPTTPPSLCCLPLRSTVSLKGFHKIHLDSWLLSFSFHRIRVGKCDQ</sequence>
<dbReference type="AlphaFoldDB" id="A0A540LXM6"/>
<comment type="caution">
    <text evidence="1">The sequence shown here is derived from an EMBL/GenBank/DDBJ whole genome shotgun (WGS) entry which is preliminary data.</text>
</comment>
<proteinExistence type="predicted"/>
<accession>A0A540LXM6</accession>
<reference evidence="1 2" key="1">
    <citation type="journal article" date="2019" name="G3 (Bethesda)">
        <title>Sequencing of a Wild Apple (Malus baccata) Genome Unravels the Differences Between Cultivated and Wild Apple Species Regarding Disease Resistance and Cold Tolerance.</title>
        <authorList>
            <person name="Chen X."/>
        </authorList>
    </citation>
    <scope>NUCLEOTIDE SEQUENCE [LARGE SCALE GENOMIC DNA]</scope>
    <source>
        <strain evidence="2">cv. Shandingzi</strain>
        <tissue evidence="1">Leaves</tissue>
    </source>
</reference>
<evidence type="ECO:0000313" key="2">
    <source>
        <dbReference type="Proteomes" id="UP000315295"/>
    </source>
</evidence>
<protein>
    <submittedName>
        <fullName evidence="1">Uncharacterized protein</fullName>
    </submittedName>
</protein>